<comment type="similarity">
    <text evidence="1">Belongs to the H-rev107 family.</text>
</comment>
<evidence type="ECO:0000313" key="7">
    <source>
        <dbReference type="Ensembl" id="ENSCPBP00000033679.1"/>
    </source>
</evidence>
<evidence type="ECO:0000256" key="1">
    <source>
        <dbReference type="ARBA" id="ARBA00007824"/>
    </source>
</evidence>
<dbReference type="PROSITE" id="PS51934">
    <property type="entry name" value="LRAT"/>
    <property type="match status" value="1"/>
</dbReference>
<dbReference type="InterPro" id="IPR051496">
    <property type="entry name" value="H-rev107_PLA/AT"/>
</dbReference>
<dbReference type="OMA" id="FGYAHWA"/>
<dbReference type="Gene3D" id="3.90.1720.10">
    <property type="entry name" value="endopeptidase domain like (from Nostoc punctiforme)"/>
    <property type="match status" value="1"/>
</dbReference>
<evidence type="ECO:0000313" key="8">
    <source>
        <dbReference type="Proteomes" id="UP000694380"/>
    </source>
</evidence>
<keyword evidence="4" id="KW-0443">Lipid metabolism</keyword>
<organism evidence="7 8">
    <name type="scientific">Chrysemys picta bellii</name>
    <name type="common">Western painted turtle</name>
    <name type="synonym">Emys bellii</name>
    <dbReference type="NCBI Taxonomy" id="8478"/>
    <lineage>
        <taxon>Eukaryota</taxon>
        <taxon>Metazoa</taxon>
        <taxon>Chordata</taxon>
        <taxon>Craniata</taxon>
        <taxon>Vertebrata</taxon>
        <taxon>Euteleostomi</taxon>
        <taxon>Archelosauria</taxon>
        <taxon>Testudinata</taxon>
        <taxon>Testudines</taxon>
        <taxon>Cryptodira</taxon>
        <taxon>Durocryptodira</taxon>
        <taxon>Testudinoidea</taxon>
        <taxon>Emydidae</taxon>
        <taxon>Chrysemys</taxon>
    </lineage>
</organism>
<accession>A0A8C3IJ01</accession>
<feature type="transmembrane region" description="Helical" evidence="5">
    <location>
        <begin position="137"/>
        <end position="159"/>
    </location>
</feature>
<dbReference type="Pfam" id="PF04970">
    <property type="entry name" value="LRAT"/>
    <property type="match status" value="1"/>
</dbReference>
<keyword evidence="8" id="KW-1185">Reference proteome</keyword>
<dbReference type="Ensembl" id="ENSCPBT00000039540.1">
    <property type="protein sequence ID" value="ENSCPBP00000033679.1"/>
    <property type="gene ID" value="ENSCPBG00000023534.1"/>
</dbReference>
<keyword evidence="3" id="KW-0378">Hydrolase</keyword>
<proteinExistence type="inferred from homology"/>
<dbReference type="PANTHER" id="PTHR13943">
    <property type="entry name" value="HRAS-LIKE SUPPRESSOR - RELATED"/>
    <property type="match status" value="1"/>
</dbReference>
<evidence type="ECO:0000256" key="2">
    <source>
        <dbReference type="ARBA" id="ARBA00022679"/>
    </source>
</evidence>
<dbReference type="PANTHER" id="PTHR13943:SF36">
    <property type="entry name" value="PHOSPHOLIPASE A AND ACYLTRANSFERASE 4"/>
    <property type="match status" value="1"/>
</dbReference>
<evidence type="ECO:0000256" key="3">
    <source>
        <dbReference type="ARBA" id="ARBA00022801"/>
    </source>
</evidence>
<dbReference type="AlphaFoldDB" id="A0A8C3IJ01"/>
<evidence type="ECO:0000256" key="4">
    <source>
        <dbReference type="ARBA" id="ARBA00023098"/>
    </source>
</evidence>
<dbReference type="InterPro" id="IPR007053">
    <property type="entry name" value="LRAT_dom"/>
</dbReference>
<keyword evidence="5" id="KW-1133">Transmembrane helix</keyword>
<dbReference type="GeneTree" id="ENSGT00940000162660"/>
<reference evidence="7" key="2">
    <citation type="submission" date="2025-09" db="UniProtKB">
        <authorList>
            <consortium name="Ensembl"/>
        </authorList>
    </citation>
    <scope>IDENTIFICATION</scope>
</reference>
<evidence type="ECO:0000259" key="6">
    <source>
        <dbReference type="PROSITE" id="PS51934"/>
    </source>
</evidence>
<keyword evidence="5" id="KW-0812">Transmembrane</keyword>
<keyword evidence="5" id="KW-0472">Membrane</keyword>
<dbReference type="GO" id="GO:0016410">
    <property type="term" value="F:N-acyltransferase activity"/>
    <property type="evidence" value="ECO:0007669"/>
    <property type="project" value="TreeGrafter"/>
</dbReference>
<dbReference type="GO" id="GO:0004623">
    <property type="term" value="F:phospholipase A2 activity"/>
    <property type="evidence" value="ECO:0007669"/>
    <property type="project" value="TreeGrafter"/>
</dbReference>
<dbReference type="GO" id="GO:0005737">
    <property type="term" value="C:cytoplasm"/>
    <property type="evidence" value="ECO:0007669"/>
    <property type="project" value="TreeGrafter"/>
</dbReference>
<sequence length="167" mass="18490">TSESFTWLSLPQEEPNPGDLIEIFRIGYQHWALYVGNGYVIHLAPPSEYAGAGSSSIMSVLSDRAVVKKDRLWDVAGGDRYRVNNKYDGRCSPLPVSKILMEAEFLVGQKMRYSVTSENCEHFVTKLRYGQPKCDQVRAVGIMGVGALVAVATFIGALLSDNKQEDE</sequence>
<dbReference type="GO" id="GO:0008970">
    <property type="term" value="F:phospholipase A1 activity"/>
    <property type="evidence" value="ECO:0007669"/>
    <property type="project" value="TreeGrafter"/>
</dbReference>
<dbReference type="Proteomes" id="UP000694380">
    <property type="component" value="Unplaced"/>
</dbReference>
<evidence type="ECO:0000256" key="5">
    <source>
        <dbReference type="SAM" id="Phobius"/>
    </source>
</evidence>
<feature type="domain" description="LRAT" evidence="6">
    <location>
        <begin position="20"/>
        <end position="136"/>
    </location>
</feature>
<dbReference type="FunFam" id="3.90.1720.10:FF:000002">
    <property type="entry name" value="HRAS like suppressor 2"/>
    <property type="match status" value="1"/>
</dbReference>
<reference evidence="7" key="1">
    <citation type="submission" date="2025-08" db="UniProtKB">
        <authorList>
            <consortium name="Ensembl"/>
        </authorList>
    </citation>
    <scope>IDENTIFICATION</scope>
</reference>
<name>A0A8C3IJ01_CHRPI</name>
<keyword evidence="2" id="KW-0808">Transferase</keyword>
<protein>
    <recommendedName>
        <fullName evidence="6">LRAT domain-containing protein</fullName>
    </recommendedName>
</protein>
<dbReference type="GO" id="GO:0070292">
    <property type="term" value="P:N-acylphosphatidylethanolamine metabolic process"/>
    <property type="evidence" value="ECO:0007669"/>
    <property type="project" value="TreeGrafter"/>
</dbReference>